<dbReference type="InterPro" id="IPR017941">
    <property type="entry name" value="Rieske_2Fe-2S"/>
</dbReference>
<keyword evidence="6" id="KW-1133">Transmembrane helix</keyword>
<name>A0A2W2GAT6_9ACTN</name>
<dbReference type="CDD" id="cd03467">
    <property type="entry name" value="Rieske"/>
    <property type="match status" value="1"/>
</dbReference>
<keyword evidence="9" id="KW-1185">Reference proteome</keyword>
<evidence type="ECO:0000256" key="2">
    <source>
        <dbReference type="ARBA" id="ARBA00022723"/>
    </source>
</evidence>
<accession>A0A2W2GAT6</accession>
<dbReference type="PROSITE" id="PS51296">
    <property type="entry name" value="RIESKE"/>
    <property type="match status" value="1"/>
</dbReference>
<evidence type="ECO:0000313" key="8">
    <source>
        <dbReference type="EMBL" id="PZG46866.1"/>
    </source>
</evidence>
<dbReference type="PANTHER" id="PTHR21496">
    <property type="entry name" value="FERREDOXIN-RELATED"/>
    <property type="match status" value="1"/>
</dbReference>
<keyword evidence="6" id="KW-0472">Membrane</keyword>
<dbReference type="InterPro" id="IPR036922">
    <property type="entry name" value="Rieske_2Fe-2S_sf"/>
</dbReference>
<keyword evidence="6" id="KW-0812">Transmembrane</keyword>
<feature type="transmembrane region" description="Helical" evidence="6">
    <location>
        <begin position="166"/>
        <end position="186"/>
    </location>
</feature>
<evidence type="ECO:0000259" key="7">
    <source>
        <dbReference type="PROSITE" id="PS51296"/>
    </source>
</evidence>
<dbReference type="AlphaFoldDB" id="A0A2W2GAT6"/>
<comment type="caution">
    <text evidence="8">The sequence shown here is derived from an EMBL/GenBank/DDBJ whole genome shotgun (WGS) entry which is preliminary data.</text>
</comment>
<evidence type="ECO:0000256" key="4">
    <source>
        <dbReference type="ARBA" id="ARBA00023014"/>
    </source>
</evidence>
<dbReference type="EMBL" id="POUA01000092">
    <property type="protein sequence ID" value="PZG46866.1"/>
    <property type="molecule type" value="Genomic_DNA"/>
</dbReference>
<keyword evidence="2" id="KW-0479">Metal-binding</keyword>
<sequence>MTHHGKGANVEETIQKGTRSRRGMLPKLDLTNRLERTTAMDRTIRALAKAVRSRLRPGGLRDLLHGVPTGTPVHPPLATASLGCWVATAVLDATGADPRAARTVLATGLAGAAPAAAAGITDWSVLHIEQQRVGFVHAIANLSAFTLYAGSLALRLAGRERGGRLLGYAGLGAASLGGMLGGHMAYRQAAGANHAEQVTHLVPLGWHNLCELKDLPDGRPVSRRLGYIDLFVLRSGETVTILADHCSHLAGPLHQGRLTSEGGVTCVVCPWHGSTFRLSDGKVVHGPATAPQPVFQTRVRRDGIIQVRPAQHA</sequence>
<evidence type="ECO:0000256" key="1">
    <source>
        <dbReference type="ARBA" id="ARBA00022714"/>
    </source>
</evidence>
<organism evidence="8 9">
    <name type="scientific">Spongiactinospora gelatinilytica</name>
    <dbReference type="NCBI Taxonomy" id="2666298"/>
    <lineage>
        <taxon>Bacteria</taxon>
        <taxon>Bacillati</taxon>
        <taxon>Actinomycetota</taxon>
        <taxon>Actinomycetes</taxon>
        <taxon>Streptosporangiales</taxon>
        <taxon>Streptosporangiaceae</taxon>
        <taxon>Spongiactinospora</taxon>
    </lineage>
</organism>
<feature type="region of interest" description="Disordered" evidence="5">
    <location>
        <begin position="1"/>
        <end position="20"/>
    </location>
</feature>
<feature type="domain" description="Rieske" evidence="7">
    <location>
        <begin position="207"/>
        <end position="306"/>
    </location>
</feature>
<dbReference type="GO" id="GO:0016705">
    <property type="term" value="F:oxidoreductase activity, acting on paired donors, with incorporation or reduction of molecular oxygen"/>
    <property type="evidence" value="ECO:0007669"/>
    <property type="project" value="UniProtKB-ARBA"/>
</dbReference>
<dbReference type="Gene3D" id="2.102.10.10">
    <property type="entry name" value="Rieske [2Fe-2S] iron-sulphur domain"/>
    <property type="match status" value="1"/>
</dbReference>
<keyword evidence="3" id="KW-0408">Iron</keyword>
<keyword evidence="1" id="KW-0001">2Fe-2S</keyword>
<keyword evidence="4" id="KW-0411">Iron-sulfur</keyword>
<dbReference type="PANTHER" id="PTHR21496:SF23">
    <property type="entry name" value="3-PHENYLPROPIONATE_CINNAMIC ACID DIOXYGENASE FERREDOXIN SUBUNIT"/>
    <property type="match status" value="1"/>
</dbReference>
<evidence type="ECO:0000256" key="5">
    <source>
        <dbReference type="SAM" id="MobiDB-lite"/>
    </source>
</evidence>
<dbReference type="GO" id="GO:0051537">
    <property type="term" value="F:2 iron, 2 sulfur cluster binding"/>
    <property type="evidence" value="ECO:0007669"/>
    <property type="project" value="UniProtKB-KW"/>
</dbReference>
<evidence type="ECO:0000256" key="6">
    <source>
        <dbReference type="SAM" id="Phobius"/>
    </source>
</evidence>
<dbReference type="GO" id="GO:0046872">
    <property type="term" value="F:metal ion binding"/>
    <property type="evidence" value="ECO:0007669"/>
    <property type="project" value="UniProtKB-KW"/>
</dbReference>
<dbReference type="Pfam" id="PF00355">
    <property type="entry name" value="Rieske"/>
    <property type="match status" value="1"/>
</dbReference>
<protein>
    <submittedName>
        <fullName evidence="8">(2Fe-2S)-binding protein</fullName>
    </submittedName>
</protein>
<feature type="transmembrane region" description="Helical" evidence="6">
    <location>
        <begin position="134"/>
        <end position="154"/>
    </location>
</feature>
<dbReference type="Proteomes" id="UP000248544">
    <property type="component" value="Unassembled WGS sequence"/>
</dbReference>
<reference evidence="8 9" key="1">
    <citation type="submission" date="2018-01" db="EMBL/GenBank/DDBJ databases">
        <title>Draft genome sequence of Sphaerisporangium sp. 7K107.</title>
        <authorList>
            <person name="Sahin N."/>
            <person name="Saygin H."/>
            <person name="Ay H."/>
        </authorList>
    </citation>
    <scope>NUCLEOTIDE SEQUENCE [LARGE SCALE GENOMIC DNA]</scope>
    <source>
        <strain evidence="8 9">7K107</strain>
    </source>
</reference>
<dbReference type="GO" id="GO:0004497">
    <property type="term" value="F:monooxygenase activity"/>
    <property type="evidence" value="ECO:0007669"/>
    <property type="project" value="UniProtKB-ARBA"/>
</dbReference>
<dbReference type="Pfam" id="PF09990">
    <property type="entry name" value="DUF2231"/>
    <property type="match status" value="1"/>
</dbReference>
<gene>
    <name evidence="8" type="ORF">C1I98_14070</name>
</gene>
<evidence type="ECO:0000313" key="9">
    <source>
        <dbReference type="Proteomes" id="UP000248544"/>
    </source>
</evidence>
<evidence type="ECO:0000256" key="3">
    <source>
        <dbReference type="ARBA" id="ARBA00023004"/>
    </source>
</evidence>
<proteinExistence type="predicted"/>
<dbReference type="SUPFAM" id="SSF50022">
    <property type="entry name" value="ISP domain"/>
    <property type="match status" value="1"/>
</dbReference>
<dbReference type="InterPro" id="IPR019251">
    <property type="entry name" value="DUF2231_TM"/>
</dbReference>